<dbReference type="InterPro" id="IPR036533">
    <property type="entry name" value="BAG_dom_sf"/>
</dbReference>
<dbReference type="Gene3D" id="1.20.58.120">
    <property type="entry name" value="BAG domain"/>
    <property type="match status" value="1"/>
</dbReference>
<dbReference type="PROSITE" id="PS50096">
    <property type="entry name" value="IQ"/>
    <property type="match status" value="1"/>
</dbReference>
<evidence type="ECO:0000313" key="3">
    <source>
        <dbReference type="EMBL" id="KAJ7353350.1"/>
    </source>
</evidence>
<feature type="domain" description="BAG" evidence="2">
    <location>
        <begin position="99"/>
        <end position="140"/>
    </location>
</feature>
<dbReference type="Pfam" id="PF02179">
    <property type="entry name" value="BAG"/>
    <property type="match status" value="1"/>
</dbReference>
<comment type="caution">
    <text evidence="3">The sequence shown here is derived from an EMBL/GenBank/DDBJ whole genome shotgun (WGS) entry which is preliminary data.</text>
</comment>
<protein>
    <recommendedName>
        <fullName evidence="2">BAG domain-containing protein</fullName>
    </recommendedName>
</protein>
<dbReference type="Proteomes" id="UP001218218">
    <property type="component" value="Unassembled WGS sequence"/>
</dbReference>
<dbReference type="AlphaFoldDB" id="A0AAD7AA75"/>
<sequence>MPNTRLPLPQRFPSCCGTELLSPQGDTPKAATKIQTQYRIHRALRAISALASQFESLKASFAGDDTVSSVPVPASELSSSTASATGAKLMPTNVPLHTYIELLGRLLVALDAVESRGNRGVRERRRAVVRAVEAEAARVEAFWRSEQEQRVDEEEEEVSAMVIDEVAALLELGAPESDYDVEADLSTPPETPAASPAASPELVLPQESEVAEDGVVVDMLAEEEKLPADDFVLV</sequence>
<organism evidence="3 4">
    <name type="scientific">Mycena albidolilacea</name>
    <dbReference type="NCBI Taxonomy" id="1033008"/>
    <lineage>
        <taxon>Eukaryota</taxon>
        <taxon>Fungi</taxon>
        <taxon>Dikarya</taxon>
        <taxon>Basidiomycota</taxon>
        <taxon>Agaricomycotina</taxon>
        <taxon>Agaricomycetes</taxon>
        <taxon>Agaricomycetidae</taxon>
        <taxon>Agaricales</taxon>
        <taxon>Marasmiineae</taxon>
        <taxon>Mycenaceae</taxon>
        <taxon>Mycena</taxon>
    </lineage>
</organism>
<dbReference type="GO" id="GO:0051087">
    <property type="term" value="F:protein-folding chaperone binding"/>
    <property type="evidence" value="ECO:0007669"/>
    <property type="project" value="InterPro"/>
</dbReference>
<evidence type="ECO:0000259" key="2">
    <source>
        <dbReference type="Pfam" id="PF02179"/>
    </source>
</evidence>
<keyword evidence="4" id="KW-1185">Reference proteome</keyword>
<reference evidence="3" key="1">
    <citation type="submission" date="2023-03" db="EMBL/GenBank/DDBJ databases">
        <title>Massive genome expansion in bonnet fungi (Mycena s.s.) driven by repeated elements and novel gene families across ecological guilds.</title>
        <authorList>
            <consortium name="Lawrence Berkeley National Laboratory"/>
            <person name="Harder C.B."/>
            <person name="Miyauchi S."/>
            <person name="Viragh M."/>
            <person name="Kuo A."/>
            <person name="Thoen E."/>
            <person name="Andreopoulos B."/>
            <person name="Lu D."/>
            <person name="Skrede I."/>
            <person name="Drula E."/>
            <person name="Henrissat B."/>
            <person name="Morin E."/>
            <person name="Kohler A."/>
            <person name="Barry K."/>
            <person name="LaButti K."/>
            <person name="Morin E."/>
            <person name="Salamov A."/>
            <person name="Lipzen A."/>
            <person name="Mereny Z."/>
            <person name="Hegedus B."/>
            <person name="Baldrian P."/>
            <person name="Stursova M."/>
            <person name="Weitz H."/>
            <person name="Taylor A."/>
            <person name="Grigoriev I.V."/>
            <person name="Nagy L.G."/>
            <person name="Martin F."/>
            <person name="Kauserud H."/>
        </authorList>
    </citation>
    <scope>NUCLEOTIDE SEQUENCE</scope>
    <source>
        <strain evidence="3">CBHHK002</strain>
    </source>
</reference>
<evidence type="ECO:0000256" key="1">
    <source>
        <dbReference type="SAM" id="MobiDB-lite"/>
    </source>
</evidence>
<feature type="compositionally biased region" description="Low complexity" evidence="1">
    <location>
        <begin position="186"/>
        <end position="201"/>
    </location>
</feature>
<proteinExistence type="predicted"/>
<dbReference type="SUPFAM" id="SSF63491">
    <property type="entry name" value="BAG domain"/>
    <property type="match status" value="1"/>
</dbReference>
<name>A0AAD7AA75_9AGAR</name>
<accession>A0AAD7AA75</accession>
<dbReference type="InterPro" id="IPR003103">
    <property type="entry name" value="BAG_domain"/>
</dbReference>
<dbReference type="EMBL" id="JARIHO010000011">
    <property type="protein sequence ID" value="KAJ7353350.1"/>
    <property type="molecule type" value="Genomic_DNA"/>
</dbReference>
<feature type="region of interest" description="Disordered" evidence="1">
    <location>
        <begin position="180"/>
        <end position="207"/>
    </location>
</feature>
<evidence type="ECO:0000313" key="4">
    <source>
        <dbReference type="Proteomes" id="UP001218218"/>
    </source>
</evidence>
<gene>
    <name evidence="3" type="ORF">DFH08DRAFT_987632</name>
</gene>